<evidence type="ECO:0000313" key="2">
    <source>
        <dbReference type="Proteomes" id="UP000789342"/>
    </source>
</evidence>
<proteinExistence type="predicted"/>
<keyword evidence="2" id="KW-1185">Reference proteome</keyword>
<dbReference type="EMBL" id="CAJVPV010000354">
    <property type="protein sequence ID" value="CAG8452868.1"/>
    <property type="molecule type" value="Genomic_DNA"/>
</dbReference>
<organism evidence="1 2">
    <name type="scientific">Acaulospora morrowiae</name>
    <dbReference type="NCBI Taxonomy" id="94023"/>
    <lineage>
        <taxon>Eukaryota</taxon>
        <taxon>Fungi</taxon>
        <taxon>Fungi incertae sedis</taxon>
        <taxon>Mucoromycota</taxon>
        <taxon>Glomeromycotina</taxon>
        <taxon>Glomeromycetes</taxon>
        <taxon>Diversisporales</taxon>
        <taxon>Acaulosporaceae</taxon>
        <taxon>Acaulospora</taxon>
    </lineage>
</organism>
<name>A0A9N8VJ60_9GLOM</name>
<gene>
    <name evidence="1" type="ORF">AMORRO_LOCUS987</name>
</gene>
<feature type="non-terminal residue" evidence="1">
    <location>
        <position position="1"/>
    </location>
</feature>
<reference evidence="1" key="1">
    <citation type="submission" date="2021-06" db="EMBL/GenBank/DDBJ databases">
        <authorList>
            <person name="Kallberg Y."/>
            <person name="Tangrot J."/>
            <person name="Rosling A."/>
        </authorList>
    </citation>
    <scope>NUCLEOTIDE SEQUENCE</scope>
    <source>
        <strain evidence="1">CL551</strain>
    </source>
</reference>
<dbReference type="Proteomes" id="UP000789342">
    <property type="component" value="Unassembled WGS sequence"/>
</dbReference>
<dbReference type="AlphaFoldDB" id="A0A9N8VJ60"/>
<evidence type="ECO:0000313" key="1">
    <source>
        <dbReference type="EMBL" id="CAG8452868.1"/>
    </source>
</evidence>
<protein>
    <submittedName>
        <fullName evidence="1">934_t:CDS:1</fullName>
    </submittedName>
</protein>
<comment type="caution">
    <text evidence="1">The sequence shown here is derived from an EMBL/GenBank/DDBJ whole genome shotgun (WGS) entry which is preliminary data.</text>
</comment>
<sequence>GLTVNDPNVYAVTVGILYGTFAQLGIEIQLPGTKPFTATGPGDTEALVGQILKITKDKEVIDSGVLKSLHKY</sequence>
<accession>A0A9N8VJ60</accession>